<dbReference type="Proteomes" id="UP000247702">
    <property type="component" value="Unassembled WGS sequence"/>
</dbReference>
<evidence type="ECO:0000313" key="4">
    <source>
        <dbReference type="Proteomes" id="UP000247702"/>
    </source>
</evidence>
<feature type="signal peptide" evidence="2">
    <location>
        <begin position="1"/>
        <end position="17"/>
    </location>
</feature>
<feature type="chain" id="PRO_5016325165" evidence="2">
    <location>
        <begin position="18"/>
        <end position="489"/>
    </location>
</feature>
<keyword evidence="2" id="KW-0732">Signal</keyword>
<gene>
    <name evidence="3" type="ORF">RclHR1_14680002</name>
</gene>
<accession>A0A2Z6QDB3</accession>
<evidence type="ECO:0000256" key="1">
    <source>
        <dbReference type="SAM" id="MobiDB-lite"/>
    </source>
</evidence>
<protein>
    <submittedName>
        <fullName evidence="3">Uncharacterized protein</fullName>
    </submittedName>
</protein>
<reference evidence="3 4" key="1">
    <citation type="submission" date="2017-11" db="EMBL/GenBank/DDBJ databases">
        <title>The genome of Rhizophagus clarus HR1 reveals common genetic basis of auxotrophy among arbuscular mycorrhizal fungi.</title>
        <authorList>
            <person name="Kobayashi Y."/>
        </authorList>
    </citation>
    <scope>NUCLEOTIDE SEQUENCE [LARGE SCALE GENOMIC DNA]</scope>
    <source>
        <strain evidence="3 4">HR1</strain>
    </source>
</reference>
<keyword evidence="4" id="KW-1185">Reference proteome</keyword>
<evidence type="ECO:0000313" key="3">
    <source>
        <dbReference type="EMBL" id="GBB88143.1"/>
    </source>
</evidence>
<sequence length="489" mass="52252">MAYYILCISTAVTAIAAANLQRIKPEKLFGRILNQACKIEKAENKKAEPAKPTATASITISNPPREAHNGNGLQTHDGREFTSSTRFSLLKISSILNEDHNDVFLPPGSALLNFTICIPNSPEISCGGISPSGDAKALTTIPNSQMHDRRNFFGPITSRPFSLKISSILNDSSNGGSAPGPLPYGDGVGYSNIPSSHAKVISNSQTHDERKSSSPIISHPFPLAADDNCVFSPSGSGDASGPLIYDDGAGYFNVPSSHVKAFATISNSQVHDGRGSSNDNCIFLPSGSSGIPRPLPYGDGVGYSNVPGSHVKAFAIISNSQMHEGKESSSPIISRPLFLKISSILNDPQADDSVFLPSGGGSAPGPLLPGDRVGAGFPSVPDSSGISSGSISLFNTFNLLPNSEYSRILPPVSQDSNLINNNSNEIYYYSLPPINSTSQKILLYTLEPKPDLMEDQDSQIFEDFGRFRFPNFGRLKFLNIKDLKDYIIP</sequence>
<feature type="region of interest" description="Disordered" evidence="1">
    <location>
        <begin position="43"/>
        <end position="79"/>
    </location>
</feature>
<dbReference type="AlphaFoldDB" id="A0A2Z6QDB3"/>
<proteinExistence type="predicted"/>
<dbReference type="EMBL" id="BEXD01000522">
    <property type="protein sequence ID" value="GBB88143.1"/>
    <property type="molecule type" value="Genomic_DNA"/>
</dbReference>
<organism evidence="3 4">
    <name type="scientific">Rhizophagus clarus</name>
    <dbReference type="NCBI Taxonomy" id="94130"/>
    <lineage>
        <taxon>Eukaryota</taxon>
        <taxon>Fungi</taxon>
        <taxon>Fungi incertae sedis</taxon>
        <taxon>Mucoromycota</taxon>
        <taxon>Glomeromycotina</taxon>
        <taxon>Glomeromycetes</taxon>
        <taxon>Glomerales</taxon>
        <taxon>Glomeraceae</taxon>
        <taxon>Rhizophagus</taxon>
    </lineage>
</organism>
<comment type="caution">
    <text evidence="3">The sequence shown here is derived from an EMBL/GenBank/DDBJ whole genome shotgun (WGS) entry which is preliminary data.</text>
</comment>
<name>A0A2Z6QDB3_9GLOM</name>
<evidence type="ECO:0000256" key="2">
    <source>
        <dbReference type="SAM" id="SignalP"/>
    </source>
</evidence>